<evidence type="ECO:0000259" key="6">
    <source>
        <dbReference type="Pfam" id="PF00270"/>
    </source>
</evidence>
<dbReference type="Pfam" id="PF22590">
    <property type="entry name" value="Cas3-like_C_2"/>
    <property type="match status" value="1"/>
</dbReference>
<dbReference type="Proteomes" id="UP000366051">
    <property type="component" value="Chromosome"/>
</dbReference>
<organism evidence="8 9">
    <name type="scientific">Heliorestis convoluta</name>
    <dbReference type="NCBI Taxonomy" id="356322"/>
    <lineage>
        <taxon>Bacteria</taxon>
        <taxon>Bacillati</taxon>
        <taxon>Bacillota</taxon>
        <taxon>Clostridia</taxon>
        <taxon>Eubacteriales</taxon>
        <taxon>Heliobacteriaceae</taxon>
        <taxon>Heliorestis</taxon>
    </lineage>
</organism>
<dbReference type="OrthoDB" id="9810236at2"/>
<feature type="domain" description="CRISPR-associated nuclease/helicase Cas3" evidence="7">
    <location>
        <begin position="307"/>
        <end position="395"/>
    </location>
</feature>
<evidence type="ECO:0000259" key="7">
    <source>
        <dbReference type="Pfam" id="PF22590"/>
    </source>
</evidence>
<dbReference type="NCBIfam" id="TIGR03158">
    <property type="entry name" value="cas3_cyano"/>
    <property type="match status" value="1"/>
</dbReference>
<accession>A0A5Q2N922</accession>
<dbReference type="AlphaFoldDB" id="A0A5Q2N922"/>
<proteinExistence type="predicted"/>
<feature type="domain" description="DEAD/DEAH-box helicase" evidence="6">
    <location>
        <begin position="33"/>
        <end position="232"/>
    </location>
</feature>
<dbReference type="Pfam" id="PF00270">
    <property type="entry name" value="DEAD"/>
    <property type="match status" value="1"/>
</dbReference>
<evidence type="ECO:0000256" key="4">
    <source>
        <dbReference type="ARBA" id="ARBA00022840"/>
    </source>
</evidence>
<dbReference type="GO" id="GO:0051607">
    <property type="term" value="P:defense response to virus"/>
    <property type="evidence" value="ECO:0007669"/>
    <property type="project" value="UniProtKB-KW"/>
</dbReference>
<evidence type="ECO:0000256" key="2">
    <source>
        <dbReference type="ARBA" id="ARBA00022801"/>
    </source>
</evidence>
<dbReference type="GO" id="GO:0016787">
    <property type="term" value="F:hydrolase activity"/>
    <property type="evidence" value="ECO:0007669"/>
    <property type="project" value="UniProtKB-KW"/>
</dbReference>
<dbReference type="Gene3D" id="3.40.50.300">
    <property type="entry name" value="P-loop containing nucleotide triphosphate hydrolases"/>
    <property type="match status" value="2"/>
</dbReference>
<dbReference type="GO" id="GO:0004386">
    <property type="term" value="F:helicase activity"/>
    <property type="evidence" value="ECO:0007669"/>
    <property type="project" value="UniProtKB-KW"/>
</dbReference>
<evidence type="ECO:0000256" key="3">
    <source>
        <dbReference type="ARBA" id="ARBA00022806"/>
    </source>
</evidence>
<sequence length="693" mass="80668">MFSLEVYLESLWSKLTEEKAPFDLPEKWKLSSHQLRTYQLLHSSDVDVVFNTAMTGDGKSLAAHLPLLRPYPAKPIGSGSFAYPTNELLRDQYRQAMDDDLTNPGYYRLFGYDPGRNFFMEMLNARRINEYASLEETRKFEAILDLIHRKNLLFTNPDLFSLIMNFAYRSPEHNVAAMAQRFANRFKYIVFDEFHIFQTPQIVEVLQAMLMIRASHGHQHGTKFLFLSATPHQLLLQGLEAAGFQCAEVEGEYCHGDDTIDSNHYRRILAPVKLKLAKHDQSAGDLLDWVKEHIDEITSFFQNYPESKGLIICNSVYTAKRLYSYLKEQLQGTISIGENTGLTGKEKAKASWNADLIIATSTVDVGVDFKINFLLFESMDAGTFIQRLGRLGRHSGFATYLAIALMPSYLVERLEEKEIEGEKIDRQTFFSWIREEVYRPHNEFRNYVSRWGSVRSIHQIAQLEKHGRRHYQELLDNLKPLSRVVFNTQKNNWGHYIHLQKEKQIEVIKELLALRGAGLWDVWVYEKESKRVGTMSLPRLLSICHLTFIEEDQAQKIAEKMGEPWRKPAIKLYAVIEGYLDQKLEVALRYNDELITEKELLNTACRRKGFFLEARHPEIFTINKKVERQYFCTCVLDSILDVTQVRRRWALPPFFELHAVRDYNGIYPVSFGKDALMLDSIMFWRKTNEVFIT</sequence>
<keyword evidence="2 8" id="KW-0378">Hydrolase</keyword>
<keyword evidence="1" id="KW-0547">Nucleotide-binding</keyword>
<keyword evidence="5" id="KW-0051">Antiviral defense</keyword>
<dbReference type="EC" id="3.1.-.-" evidence="8"/>
<dbReference type="EMBL" id="CP045875">
    <property type="protein sequence ID" value="QGG48995.1"/>
    <property type="molecule type" value="Genomic_DNA"/>
</dbReference>
<gene>
    <name evidence="8" type="ORF">FTV88_2906</name>
</gene>
<keyword evidence="3" id="KW-0347">Helicase</keyword>
<reference evidence="9" key="1">
    <citation type="submission" date="2019-11" db="EMBL/GenBank/DDBJ databases">
        <title>Genome sequence of Heliorestis convoluta strain HH, an alkaliphilic and minimalistic phototrophic bacterium from a soda lake in Egypt.</title>
        <authorList>
            <person name="Dewey E.D."/>
            <person name="Stokes L.M."/>
            <person name="Burchell B.M."/>
            <person name="Shaffer K.N."/>
            <person name="Huntington A.M."/>
            <person name="Baker J.M."/>
            <person name="Nadendla S."/>
            <person name="Giglio M.G."/>
            <person name="Touchman J.W."/>
            <person name="Blankenship R.E."/>
            <person name="Madigan M.T."/>
            <person name="Sattley W.M."/>
        </authorList>
    </citation>
    <scope>NUCLEOTIDE SEQUENCE [LARGE SCALE GENOMIC DNA]</scope>
    <source>
        <strain evidence="9">HH</strain>
    </source>
</reference>
<evidence type="ECO:0000313" key="8">
    <source>
        <dbReference type="EMBL" id="QGG48995.1"/>
    </source>
</evidence>
<name>A0A5Q2N922_9FIRM</name>
<dbReference type="InterPro" id="IPR011545">
    <property type="entry name" value="DEAD/DEAH_box_helicase_dom"/>
</dbReference>
<dbReference type="SUPFAM" id="SSF52540">
    <property type="entry name" value="P-loop containing nucleoside triphosphate hydrolases"/>
    <property type="match status" value="1"/>
</dbReference>
<dbReference type="InterPro" id="IPR017575">
    <property type="entry name" value="CRISPR-assoc_helicase_Cas3"/>
</dbReference>
<keyword evidence="9" id="KW-1185">Reference proteome</keyword>
<dbReference type="KEGG" id="hcv:FTV88_2906"/>
<evidence type="ECO:0000256" key="5">
    <source>
        <dbReference type="ARBA" id="ARBA00023118"/>
    </source>
</evidence>
<protein>
    <submittedName>
        <fullName evidence="8">Type I-D CRISPR-associated helicase Cas3</fullName>
        <ecNumber evidence="8">3.1.-.-</ecNumber>
    </submittedName>
</protein>
<dbReference type="RefSeq" id="WP_153726053.1">
    <property type="nucleotide sequence ID" value="NZ_CP045875.1"/>
</dbReference>
<keyword evidence="4" id="KW-0067">ATP-binding</keyword>
<dbReference type="InterPro" id="IPR027417">
    <property type="entry name" value="P-loop_NTPase"/>
</dbReference>
<dbReference type="GO" id="GO:0005524">
    <property type="term" value="F:ATP binding"/>
    <property type="evidence" value="ECO:0007669"/>
    <property type="project" value="UniProtKB-KW"/>
</dbReference>
<evidence type="ECO:0000313" key="9">
    <source>
        <dbReference type="Proteomes" id="UP000366051"/>
    </source>
</evidence>
<dbReference type="GO" id="GO:0003676">
    <property type="term" value="F:nucleic acid binding"/>
    <property type="evidence" value="ECO:0007669"/>
    <property type="project" value="InterPro"/>
</dbReference>
<evidence type="ECO:0000256" key="1">
    <source>
        <dbReference type="ARBA" id="ARBA00022741"/>
    </source>
</evidence>
<dbReference type="InterPro" id="IPR054712">
    <property type="entry name" value="Cas3-like_dom"/>
</dbReference>